<organism evidence="8 9">
    <name type="scientific">Enterovibrio norvegicus DSM 15893</name>
    <dbReference type="NCBI Taxonomy" id="1121869"/>
    <lineage>
        <taxon>Bacteria</taxon>
        <taxon>Pseudomonadati</taxon>
        <taxon>Pseudomonadota</taxon>
        <taxon>Gammaproteobacteria</taxon>
        <taxon>Vibrionales</taxon>
        <taxon>Vibrionaceae</taxon>
        <taxon>Enterovibrio</taxon>
    </lineage>
</organism>
<evidence type="ECO:0000256" key="5">
    <source>
        <dbReference type="ARBA" id="ARBA00023326"/>
    </source>
</evidence>
<dbReference type="InterPro" id="IPR014756">
    <property type="entry name" value="Ig_E-set"/>
</dbReference>
<dbReference type="AlphaFoldDB" id="A0A1I5P4J0"/>
<sequence>MQLLTNHIGYERLGSKSALILAKHAVTVELADIVDCRTGQSVMQLPVCACGPVDQWHTGDVYSIDFSALEQCGEFCVKVGETTSPAFSIADGILFDRTFSDVIHYFKSQRCTGKFDQYDRAVPLLGSDQTVDVRGGWYDASGDVSKYFSHLSYGNYLNPQQIPMIVWNMLHALETLSSDAPRFTQTRLHDEALFGADFLVRMQHDNGYFYTTVFDKWSKDTTQREICAYETQKGNKTDAYQAGFRQGAGVAIAALAKAARLGEGADFSVETYKDTAERGYWHLKENNNAYLDDGCENTIDFYCALLATVELYQLTQDATYLEESRYWAARLIEQQKSDENIAHFWSANSDGSRPYYHAAEAGLPAITLMQYLTIETDATLKSAALQTFVNALNFELLITHQVNNPFGYPRQYVKNVEGAKRTSFFVAQQNETGYWWQGENARLGSLATMAFMAISFIDDESLKHRLNTYGQNALNWILGLNPYDMCMLDGHGRNNPDYLPELGFINAKGGVCNGITAGFDNPNDIAFNPDIHKDDMLQNWRWGEQWIPHAGWYLLALAAQKQAMKNVTSHDKALSHG</sequence>
<evidence type="ECO:0000313" key="9">
    <source>
        <dbReference type="Proteomes" id="UP000182692"/>
    </source>
</evidence>
<feature type="domain" description="Cellulase Ig-like" evidence="7">
    <location>
        <begin position="6"/>
        <end position="84"/>
    </location>
</feature>
<evidence type="ECO:0000256" key="1">
    <source>
        <dbReference type="ARBA" id="ARBA00007072"/>
    </source>
</evidence>
<dbReference type="SUPFAM" id="SSF81296">
    <property type="entry name" value="E set domains"/>
    <property type="match status" value="1"/>
</dbReference>
<dbReference type="InterPro" id="IPR001701">
    <property type="entry name" value="Glyco_hydro_9"/>
</dbReference>
<dbReference type="Gene3D" id="1.50.10.10">
    <property type="match status" value="1"/>
</dbReference>
<dbReference type="STRING" id="1121869.SAMN03084138_01822"/>
<dbReference type="OrthoDB" id="9808897at2"/>
<dbReference type="InterPro" id="IPR004197">
    <property type="entry name" value="Cellulase_Ig-like"/>
</dbReference>
<accession>A0A1I5P4J0</accession>
<dbReference type="GeneID" id="35871565"/>
<evidence type="ECO:0000259" key="6">
    <source>
        <dbReference type="Pfam" id="PF00759"/>
    </source>
</evidence>
<dbReference type="Pfam" id="PF02927">
    <property type="entry name" value="CelD_N"/>
    <property type="match status" value="1"/>
</dbReference>
<keyword evidence="2" id="KW-0378">Hydrolase</keyword>
<dbReference type="SUPFAM" id="SSF48208">
    <property type="entry name" value="Six-hairpin glycosidases"/>
    <property type="match status" value="1"/>
</dbReference>
<name>A0A1I5P4J0_9GAMM</name>
<dbReference type="RefSeq" id="WP_017013213.1">
    <property type="nucleotide sequence ID" value="NZ_FOWR01000011.1"/>
</dbReference>
<dbReference type="Pfam" id="PF00759">
    <property type="entry name" value="Glyco_hydro_9"/>
    <property type="match status" value="1"/>
</dbReference>
<dbReference type="CDD" id="cd02850">
    <property type="entry name" value="E_set_Cellulase_N"/>
    <property type="match status" value="1"/>
</dbReference>
<dbReference type="GO" id="GO:0008810">
    <property type="term" value="F:cellulase activity"/>
    <property type="evidence" value="ECO:0007669"/>
    <property type="project" value="InterPro"/>
</dbReference>
<keyword evidence="3" id="KW-0119">Carbohydrate metabolism</keyword>
<comment type="similarity">
    <text evidence="1">Belongs to the glycosyl hydrolase 9 (cellulase E) family.</text>
</comment>
<dbReference type="Proteomes" id="UP000182692">
    <property type="component" value="Unassembled WGS sequence"/>
</dbReference>
<dbReference type="PANTHER" id="PTHR22298">
    <property type="entry name" value="ENDO-1,4-BETA-GLUCANASE"/>
    <property type="match status" value="1"/>
</dbReference>
<reference evidence="8 9" key="1">
    <citation type="submission" date="2016-10" db="EMBL/GenBank/DDBJ databases">
        <authorList>
            <person name="de Groot N.N."/>
        </authorList>
    </citation>
    <scope>NUCLEOTIDE SEQUENCE [LARGE SCALE GENOMIC DNA]</scope>
    <source>
        <strain evidence="8 9">DSM 15893</strain>
    </source>
</reference>
<dbReference type="InterPro" id="IPR008928">
    <property type="entry name" value="6-hairpin_glycosidase_sf"/>
</dbReference>
<keyword evidence="5" id="KW-0624">Polysaccharide degradation</keyword>
<keyword evidence="4" id="KW-0326">Glycosidase</keyword>
<evidence type="ECO:0000259" key="7">
    <source>
        <dbReference type="Pfam" id="PF02927"/>
    </source>
</evidence>
<dbReference type="Gene3D" id="2.60.40.10">
    <property type="entry name" value="Immunoglobulins"/>
    <property type="match status" value="1"/>
</dbReference>
<dbReference type="EMBL" id="FOWR01000011">
    <property type="protein sequence ID" value="SFP28760.1"/>
    <property type="molecule type" value="Genomic_DNA"/>
</dbReference>
<evidence type="ECO:0000256" key="3">
    <source>
        <dbReference type="ARBA" id="ARBA00023277"/>
    </source>
</evidence>
<gene>
    <name evidence="8" type="ORF">SAMN03084138_01822</name>
</gene>
<dbReference type="GO" id="GO:0000272">
    <property type="term" value="P:polysaccharide catabolic process"/>
    <property type="evidence" value="ECO:0007669"/>
    <property type="project" value="UniProtKB-KW"/>
</dbReference>
<dbReference type="InterPro" id="IPR012341">
    <property type="entry name" value="6hp_glycosidase-like_sf"/>
</dbReference>
<dbReference type="InterPro" id="IPR013783">
    <property type="entry name" value="Ig-like_fold"/>
</dbReference>
<evidence type="ECO:0000256" key="4">
    <source>
        <dbReference type="ARBA" id="ARBA00023295"/>
    </source>
</evidence>
<protein>
    <submittedName>
        <fullName evidence="8">N-terminal ig-like domain of cellulase</fullName>
    </submittedName>
</protein>
<feature type="domain" description="Glycoside hydrolase family 9" evidence="6">
    <location>
        <begin position="97"/>
        <end position="497"/>
    </location>
</feature>
<proteinExistence type="inferred from homology"/>
<evidence type="ECO:0000256" key="2">
    <source>
        <dbReference type="ARBA" id="ARBA00022801"/>
    </source>
</evidence>
<evidence type="ECO:0000313" key="8">
    <source>
        <dbReference type="EMBL" id="SFP28760.1"/>
    </source>
</evidence>